<proteinExistence type="predicted"/>
<protein>
    <submittedName>
        <fullName evidence="2">Uncharacterized protein</fullName>
    </submittedName>
</protein>
<keyword evidence="3" id="KW-1185">Reference proteome</keyword>
<feature type="coiled-coil region" evidence="1">
    <location>
        <begin position="27"/>
        <end position="96"/>
    </location>
</feature>
<sequence>MVLQRKPKTSLLELLESHVGGSIPERIKDLNVKLTEANRDKKSAEAALAGAERQAEDQRQQLHKVEDQLTIAKEQMGALKKQLKKAKEAATHAEYEGYDTSVKENKENLRAQVTGVCRGYCLQVWIKALN</sequence>
<reference evidence="2 3" key="1">
    <citation type="submission" date="2024-01" db="EMBL/GenBank/DDBJ databases">
        <title>A telomere-to-telomere, gap-free genome of sweet tea (Lithocarpus litseifolius).</title>
        <authorList>
            <person name="Zhou J."/>
        </authorList>
    </citation>
    <scope>NUCLEOTIDE SEQUENCE [LARGE SCALE GENOMIC DNA]</scope>
    <source>
        <strain evidence="2">Zhou-2022a</strain>
        <tissue evidence="2">Leaf</tissue>
    </source>
</reference>
<organism evidence="2 3">
    <name type="scientific">Lithocarpus litseifolius</name>
    <dbReference type="NCBI Taxonomy" id="425828"/>
    <lineage>
        <taxon>Eukaryota</taxon>
        <taxon>Viridiplantae</taxon>
        <taxon>Streptophyta</taxon>
        <taxon>Embryophyta</taxon>
        <taxon>Tracheophyta</taxon>
        <taxon>Spermatophyta</taxon>
        <taxon>Magnoliopsida</taxon>
        <taxon>eudicotyledons</taxon>
        <taxon>Gunneridae</taxon>
        <taxon>Pentapetalae</taxon>
        <taxon>rosids</taxon>
        <taxon>fabids</taxon>
        <taxon>Fagales</taxon>
        <taxon>Fagaceae</taxon>
        <taxon>Lithocarpus</taxon>
    </lineage>
</organism>
<dbReference type="SUPFAM" id="SSF57997">
    <property type="entry name" value="Tropomyosin"/>
    <property type="match status" value="1"/>
</dbReference>
<dbReference type="Proteomes" id="UP001459277">
    <property type="component" value="Unassembled WGS sequence"/>
</dbReference>
<name>A0AAW2E3K6_9ROSI</name>
<keyword evidence="1" id="KW-0175">Coiled coil</keyword>
<evidence type="ECO:0000313" key="3">
    <source>
        <dbReference type="Proteomes" id="UP001459277"/>
    </source>
</evidence>
<accession>A0AAW2E3K6</accession>
<evidence type="ECO:0000313" key="2">
    <source>
        <dbReference type="EMBL" id="KAL0017580.1"/>
    </source>
</evidence>
<dbReference type="AlphaFoldDB" id="A0AAW2E3K6"/>
<dbReference type="Gene3D" id="1.10.287.1490">
    <property type="match status" value="1"/>
</dbReference>
<gene>
    <name evidence="2" type="ORF">SO802_004649</name>
</gene>
<comment type="caution">
    <text evidence="2">The sequence shown here is derived from an EMBL/GenBank/DDBJ whole genome shotgun (WGS) entry which is preliminary data.</text>
</comment>
<dbReference type="EMBL" id="JAZDWU010000001">
    <property type="protein sequence ID" value="KAL0017580.1"/>
    <property type="molecule type" value="Genomic_DNA"/>
</dbReference>
<evidence type="ECO:0000256" key="1">
    <source>
        <dbReference type="SAM" id="Coils"/>
    </source>
</evidence>